<evidence type="ECO:0000313" key="2">
    <source>
        <dbReference type="Proteomes" id="UP000799444"/>
    </source>
</evidence>
<gene>
    <name evidence="1" type="ORF">EJ04DRAFT_132902</name>
</gene>
<dbReference type="OrthoDB" id="509124at2759"/>
<dbReference type="AlphaFoldDB" id="A0A9P4QI03"/>
<comment type="caution">
    <text evidence="1">The sequence shown here is derived from an EMBL/GenBank/DDBJ whole genome shotgun (WGS) entry which is preliminary data.</text>
</comment>
<dbReference type="Gene3D" id="3.30.530.20">
    <property type="match status" value="1"/>
</dbReference>
<reference evidence="1" key="1">
    <citation type="journal article" date="2020" name="Stud. Mycol.">
        <title>101 Dothideomycetes genomes: a test case for predicting lifestyles and emergence of pathogens.</title>
        <authorList>
            <person name="Haridas S."/>
            <person name="Albert R."/>
            <person name="Binder M."/>
            <person name="Bloem J."/>
            <person name="Labutti K."/>
            <person name="Salamov A."/>
            <person name="Andreopoulos B."/>
            <person name="Baker S."/>
            <person name="Barry K."/>
            <person name="Bills G."/>
            <person name="Bluhm B."/>
            <person name="Cannon C."/>
            <person name="Castanera R."/>
            <person name="Culley D."/>
            <person name="Daum C."/>
            <person name="Ezra D."/>
            <person name="Gonzalez J."/>
            <person name="Henrissat B."/>
            <person name="Kuo A."/>
            <person name="Liang C."/>
            <person name="Lipzen A."/>
            <person name="Lutzoni F."/>
            <person name="Magnuson J."/>
            <person name="Mondo S."/>
            <person name="Nolan M."/>
            <person name="Ohm R."/>
            <person name="Pangilinan J."/>
            <person name="Park H.-J."/>
            <person name="Ramirez L."/>
            <person name="Alfaro M."/>
            <person name="Sun H."/>
            <person name="Tritt A."/>
            <person name="Yoshinaga Y."/>
            <person name="Zwiers L.-H."/>
            <person name="Turgeon B."/>
            <person name="Goodwin S."/>
            <person name="Spatafora J."/>
            <person name="Crous P."/>
            <person name="Grigoriev I."/>
        </authorList>
    </citation>
    <scope>NUCLEOTIDE SEQUENCE</scope>
    <source>
        <strain evidence="1">CBS 125425</strain>
    </source>
</reference>
<proteinExistence type="predicted"/>
<dbReference type="EMBL" id="ML996319">
    <property type="protein sequence ID" value="KAF2727668.1"/>
    <property type="molecule type" value="Genomic_DNA"/>
</dbReference>
<dbReference type="InterPro" id="IPR023393">
    <property type="entry name" value="START-like_dom_sf"/>
</dbReference>
<dbReference type="PANTHER" id="PTHR36166:SF1">
    <property type="entry name" value="SRPBCC DOMAIN-CONTAINING PROTEIN"/>
    <property type="match status" value="1"/>
</dbReference>
<accession>A0A9P4QI03</accession>
<organism evidence="1 2">
    <name type="scientific">Polyplosphaeria fusca</name>
    <dbReference type="NCBI Taxonomy" id="682080"/>
    <lineage>
        <taxon>Eukaryota</taxon>
        <taxon>Fungi</taxon>
        <taxon>Dikarya</taxon>
        <taxon>Ascomycota</taxon>
        <taxon>Pezizomycotina</taxon>
        <taxon>Dothideomycetes</taxon>
        <taxon>Pleosporomycetidae</taxon>
        <taxon>Pleosporales</taxon>
        <taxon>Tetraplosphaeriaceae</taxon>
        <taxon>Polyplosphaeria</taxon>
    </lineage>
</organism>
<sequence length="125" mass="14062">MPGLRESIEIAAPPSVVRAKFLAFDTLPLYHPNGFFRSISSEHCFRWVGSMPGVFTGEHIFRFEHSEVTPGGTTFSQEESFSGALSFLMGDNFAGRTLGWQEKSHKGWIRYNEDLKRWCEGGAEA</sequence>
<dbReference type="Proteomes" id="UP000799444">
    <property type="component" value="Unassembled WGS sequence"/>
</dbReference>
<name>A0A9P4QI03_9PLEO</name>
<dbReference type="SUPFAM" id="SSF55961">
    <property type="entry name" value="Bet v1-like"/>
    <property type="match status" value="1"/>
</dbReference>
<dbReference type="PANTHER" id="PTHR36166">
    <property type="entry name" value="CHROMOSOME 9, WHOLE GENOME SHOTGUN SEQUENCE"/>
    <property type="match status" value="1"/>
</dbReference>
<evidence type="ECO:0000313" key="1">
    <source>
        <dbReference type="EMBL" id="KAF2727668.1"/>
    </source>
</evidence>
<protein>
    <submittedName>
        <fullName evidence="1">Uncharacterized protein</fullName>
    </submittedName>
</protein>
<keyword evidence="2" id="KW-1185">Reference proteome</keyword>